<evidence type="ECO:0000256" key="1">
    <source>
        <dbReference type="SAM" id="SignalP"/>
    </source>
</evidence>
<dbReference type="InterPro" id="IPR013106">
    <property type="entry name" value="Ig_V-set"/>
</dbReference>
<dbReference type="AlphaFoldDB" id="H2ZC43"/>
<name>H2ZC43_CIOSA</name>
<dbReference type="InterPro" id="IPR036179">
    <property type="entry name" value="Ig-like_dom_sf"/>
</dbReference>
<evidence type="ECO:0000313" key="3">
    <source>
        <dbReference type="Ensembl" id="ENSCSAVP00000015159.1"/>
    </source>
</evidence>
<dbReference type="InterPro" id="IPR013783">
    <property type="entry name" value="Ig-like_fold"/>
</dbReference>
<proteinExistence type="predicted"/>
<reference evidence="3" key="2">
    <citation type="submission" date="2025-08" db="UniProtKB">
        <authorList>
            <consortium name="Ensembl"/>
        </authorList>
    </citation>
    <scope>IDENTIFICATION</scope>
</reference>
<dbReference type="HOGENOM" id="CLU_1656082_0_0_1"/>
<dbReference type="GeneTree" id="ENSGT00940000169499"/>
<dbReference type="Proteomes" id="UP000007875">
    <property type="component" value="Unassembled WGS sequence"/>
</dbReference>
<feature type="chain" id="PRO_5003578884" description="Immunoglobulin domain-containing protein" evidence="1">
    <location>
        <begin position="23"/>
        <end position="160"/>
    </location>
</feature>
<evidence type="ECO:0000259" key="2">
    <source>
        <dbReference type="SMART" id="SM00409"/>
    </source>
</evidence>
<accession>H2ZC43</accession>
<dbReference type="InterPro" id="IPR003599">
    <property type="entry name" value="Ig_sub"/>
</dbReference>
<sequence length="160" mass="17687">MLNLHNLSQLILVIFFLQKGSCGRQQQISETRYVIASHTVDLPCPVPGTDNFLKWKFQENRTGSVEIDAAQHYPGSVTSIFNQFNLPPGRSQLLGGTLRITDVGVRDEGLYWCEISGIGTPTQYSNKIPVHVWVTPLDPQVVGIGNGTVLEYTETAVARC</sequence>
<dbReference type="SMART" id="SM00409">
    <property type="entry name" value="IG"/>
    <property type="match status" value="1"/>
</dbReference>
<protein>
    <recommendedName>
        <fullName evidence="2">Immunoglobulin domain-containing protein</fullName>
    </recommendedName>
</protein>
<organism evidence="3 4">
    <name type="scientific">Ciona savignyi</name>
    <name type="common">Pacific transparent sea squirt</name>
    <dbReference type="NCBI Taxonomy" id="51511"/>
    <lineage>
        <taxon>Eukaryota</taxon>
        <taxon>Metazoa</taxon>
        <taxon>Chordata</taxon>
        <taxon>Tunicata</taxon>
        <taxon>Ascidiacea</taxon>
        <taxon>Phlebobranchia</taxon>
        <taxon>Cionidae</taxon>
        <taxon>Ciona</taxon>
    </lineage>
</organism>
<dbReference type="Pfam" id="PF07686">
    <property type="entry name" value="V-set"/>
    <property type="match status" value="1"/>
</dbReference>
<reference evidence="3" key="3">
    <citation type="submission" date="2025-09" db="UniProtKB">
        <authorList>
            <consortium name="Ensembl"/>
        </authorList>
    </citation>
    <scope>IDENTIFICATION</scope>
</reference>
<reference evidence="4" key="1">
    <citation type="submission" date="2003-08" db="EMBL/GenBank/DDBJ databases">
        <authorList>
            <person name="Birren B."/>
            <person name="Nusbaum C."/>
            <person name="Abebe A."/>
            <person name="Abouelleil A."/>
            <person name="Adekoya E."/>
            <person name="Ait-zahra M."/>
            <person name="Allen N."/>
            <person name="Allen T."/>
            <person name="An P."/>
            <person name="Anderson M."/>
            <person name="Anderson S."/>
            <person name="Arachchi H."/>
            <person name="Armbruster J."/>
            <person name="Bachantsang P."/>
            <person name="Baldwin J."/>
            <person name="Barry A."/>
            <person name="Bayul T."/>
            <person name="Blitshsteyn B."/>
            <person name="Bloom T."/>
            <person name="Blye J."/>
            <person name="Boguslavskiy L."/>
            <person name="Borowsky M."/>
            <person name="Boukhgalter B."/>
            <person name="Brunache A."/>
            <person name="Butler J."/>
            <person name="Calixte N."/>
            <person name="Calvo S."/>
            <person name="Camarata J."/>
            <person name="Campo K."/>
            <person name="Chang J."/>
            <person name="Cheshatsang Y."/>
            <person name="Citroen M."/>
            <person name="Collymore A."/>
            <person name="Considine T."/>
            <person name="Cook A."/>
            <person name="Cooke P."/>
            <person name="Corum B."/>
            <person name="Cuomo C."/>
            <person name="David R."/>
            <person name="Dawoe T."/>
            <person name="Degray S."/>
            <person name="Dodge S."/>
            <person name="Dooley K."/>
            <person name="Dorje P."/>
            <person name="Dorjee K."/>
            <person name="Dorris L."/>
            <person name="Duffey N."/>
            <person name="Dupes A."/>
            <person name="Elkins T."/>
            <person name="Engels R."/>
            <person name="Erickson J."/>
            <person name="Farina A."/>
            <person name="Faro S."/>
            <person name="Ferreira P."/>
            <person name="Fischer H."/>
            <person name="Fitzgerald M."/>
            <person name="Foley K."/>
            <person name="Gage D."/>
            <person name="Galagan J."/>
            <person name="Gearin G."/>
            <person name="Gnerre S."/>
            <person name="Gnirke A."/>
            <person name="Goyette A."/>
            <person name="Graham J."/>
            <person name="Grandbois E."/>
            <person name="Gyaltsen K."/>
            <person name="Hafez N."/>
            <person name="Hagopian D."/>
            <person name="Hagos B."/>
            <person name="Hall J."/>
            <person name="Hatcher B."/>
            <person name="Heller A."/>
            <person name="Higgins H."/>
            <person name="Honan T."/>
            <person name="Horn A."/>
            <person name="Houde N."/>
            <person name="Hughes L."/>
            <person name="Hulme W."/>
            <person name="Husby E."/>
            <person name="Iliev I."/>
            <person name="Jaffe D."/>
            <person name="Jones C."/>
            <person name="Kamal M."/>
            <person name="Kamat A."/>
            <person name="Kamvysselis M."/>
            <person name="Karlsson E."/>
            <person name="Kells C."/>
            <person name="Kieu A."/>
            <person name="Kisner P."/>
            <person name="Kodira C."/>
            <person name="Kulbokas E."/>
            <person name="Labutti K."/>
            <person name="Lama D."/>
            <person name="Landers T."/>
            <person name="Leger J."/>
            <person name="Levine S."/>
            <person name="Lewis D."/>
            <person name="Lewis T."/>
            <person name="Lindblad-toh K."/>
            <person name="Liu X."/>
            <person name="Lokyitsang T."/>
            <person name="Lokyitsang Y."/>
            <person name="Lucien O."/>
            <person name="Lui A."/>
            <person name="Ma L.J."/>
            <person name="Mabbitt R."/>
            <person name="Macdonald J."/>
            <person name="Maclean C."/>
            <person name="Major J."/>
            <person name="Manning J."/>
            <person name="Marabella R."/>
            <person name="Maru K."/>
            <person name="Matthews C."/>
            <person name="Mauceli E."/>
            <person name="Mccarthy M."/>
            <person name="Mcdonough S."/>
            <person name="Mcghee T."/>
            <person name="Meldrim J."/>
            <person name="Meneus L."/>
            <person name="Mesirov J."/>
            <person name="Mihalev A."/>
            <person name="Mihova T."/>
            <person name="Mikkelsen T."/>
            <person name="Mlenga V."/>
            <person name="Moru K."/>
            <person name="Mozes J."/>
            <person name="Mulrain L."/>
            <person name="Munson G."/>
            <person name="Naylor J."/>
            <person name="Newes C."/>
            <person name="Nguyen C."/>
            <person name="Nguyen N."/>
            <person name="Nguyen T."/>
            <person name="Nicol R."/>
            <person name="Nielsen C."/>
            <person name="Nizzari M."/>
            <person name="Norbu C."/>
            <person name="Norbu N."/>
            <person name="O'donnell P."/>
            <person name="Okoawo O."/>
            <person name="O'leary S."/>
            <person name="Omotosho B."/>
            <person name="O'neill K."/>
            <person name="Osman S."/>
            <person name="Parker S."/>
            <person name="Perrin D."/>
            <person name="Phunkhang P."/>
            <person name="Piqani B."/>
            <person name="Purcell S."/>
            <person name="Rachupka T."/>
            <person name="Ramasamy U."/>
            <person name="Rameau R."/>
            <person name="Ray V."/>
            <person name="Raymond C."/>
            <person name="Retta R."/>
            <person name="Richardson S."/>
            <person name="Rise C."/>
            <person name="Rodriguez J."/>
            <person name="Rogers J."/>
            <person name="Rogov P."/>
            <person name="Rutman M."/>
            <person name="Schupbach R."/>
            <person name="Seaman C."/>
            <person name="Settipalli S."/>
            <person name="Sharpe T."/>
            <person name="Sheridan J."/>
            <person name="Sherpa N."/>
            <person name="Shi J."/>
            <person name="Smirnov S."/>
            <person name="Smith C."/>
            <person name="Sougnez C."/>
            <person name="Spencer B."/>
            <person name="Stalker J."/>
            <person name="Stange-thomann N."/>
            <person name="Stavropoulos S."/>
            <person name="Stetson K."/>
            <person name="Stone C."/>
            <person name="Stone S."/>
            <person name="Stubbs M."/>
            <person name="Talamas J."/>
            <person name="Tchuinga P."/>
            <person name="Tenzing P."/>
            <person name="Tesfaye S."/>
            <person name="Theodore J."/>
            <person name="Thoulutsang Y."/>
            <person name="Topham K."/>
            <person name="Towey S."/>
            <person name="Tsamla T."/>
            <person name="Tsomo N."/>
            <person name="Vallee D."/>
            <person name="Vassiliev H."/>
            <person name="Venkataraman V."/>
            <person name="Vinson J."/>
            <person name="Vo A."/>
            <person name="Wade C."/>
            <person name="Wang S."/>
            <person name="Wangchuk T."/>
            <person name="Wangdi T."/>
            <person name="Whittaker C."/>
            <person name="Wilkinson J."/>
            <person name="Wu Y."/>
            <person name="Wyman D."/>
            <person name="Yadav S."/>
            <person name="Yang S."/>
            <person name="Yang X."/>
            <person name="Yeager S."/>
            <person name="Yee E."/>
            <person name="Young G."/>
            <person name="Zainoun J."/>
            <person name="Zembeck L."/>
            <person name="Zimmer A."/>
            <person name="Zody M."/>
            <person name="Lander E."/>
        </authorList>
    </citation>
    <scope>NUCLEOTIDE SEQUENCE [LARGE SCALE GENOMIC DNA]</scope>
</reference>
<dbReference type="InParanoid" id="H2ZC43"/>
<keyword evidence="1" id="KW-0732">Signal</keyword>
<feature type="signal peptide" evidence="1">
    <location>
        <begin position="1"/>
        <end position="22"/>
    </location>
</feature>
<feature type="domain" description="Immunoglobulin" evidence="2">
    <location>
        <begin position="29"/>
        <end position="133"/>
    </location>
</feature>
<keyword evidence="4" id="KW-1185">Reference proteome</keyword>
<dbReference type="Gene3D" id="2.60.40.10">
    <property type="entry name" value="Immunoglobulins"/>
    <property type="match status" value="1"/>
</dbReference>
<dbReference type="Ensembl" id="ENSCSAVT00000015333.1">
    <property type="protein sequence ID" value="ENSCSAVP00000015159.1"/>
    <property type="gene ID" value="ENSCSAVG00000008886.1"/>
</dbReference>
<dbReference type="SUPFAM" id="SSF48726">
    <property type="entry name" value="Immunoglobulin"/>
    <property type="match status" value="1"/>
</dbReference>
<evidence type="ECO:0000313" key="4">
    <source>
        <dbReference type="Proteomes" id="UP000007875"/>
    </source>
</evidence>